<dbReference type="InterPro" id="IPR013088">
    <property type="entry name" value="Znf_NHR/GATA"/>
</dbReference>
<dbReference type="PRINTS" id="PR00047">
    <property type="entry name" value="STROIDFINGER"/>
</dbReference>
<dbReference type="EMBL" id="CAJNOM010000365">
    <property type="protein sequence ID" value="CAF1394511.1"/>
    <property type="molecule type" value="Genomic_DNA"/>
</dbReference>
<dbReference type="PANTHER" id="PTHR24082">
    <property type="entry name" value="NUCLEAR HORMONE RECEPTOR"/>
    <property type="match status" value="1"/>
</dbReference>
<dbReference type="PANTHER" id="PTHR24082:SF283">
    <property type="entry name" value="NUCLEAR HORMONE RECEPTOR HR96"/>
    <property type="match status" value="1"/>
</dbReference>
<dbReference type="PROSITE" id="PS51030">
    <property type="entry name" value="NUCLEAR_REC_DBD_2"/>
    <property type="match status" value="1"/>
</dbReference>
<organism evidence="10 14">
    <name type="scientific">Adineta steineri</name>
    <dbReference type="NCBI Taxonomy" id="433720"/>
    <lineage>
        <taxon>Eukaryota</taxon>
        <taxon>Metazoa</taxon>
        <taxon>Spiralia</taxon>
        <taxon>Gnathifera</taxon>
        <taxon>Rotifera</taxon>
        <taxon>Eurotatoria</taxon>
        <taxon>Bdelloidea</taxon>
        <taxon>Adinetida</taxon>
        <taxon>Adinetidae</taxon>
        <taxon>Adineta</taxon>
    </lineage>
</organism>
<dbReference type="EMBL" id="CAJNOI010000026">
    <property type="protein sequence ID" value="CAF0862803.1"/>
    <property type="molecule type" value="Genomic_DNA"/>
</dbReference>
<evidence type="ECO:0000313" key="12">
    <source>
        <dbReference type="EMBL" id="CAF1398145.1"/>
    </source>
</evidence>
<dbReference type="GO" id="GO:0030154">
    <property type="term" value="P:cell differentiation"/>
    <property type="evidence" value="ECO:0007669"/>
    <property type="project" value="TreeGrafter"/>
</dbReference>
<evidence type="ECO:0000256" key="5">
    <source>
        <dbReference type="ARBA" id="ARBA00023125"/>
    </source>
</evidence>
<keyword evidence="13" id="KW-1185">Reference proteome</keyword>
<keyword evidence="8" id="KW-0539">Nucleus</keyword>
<evidence type="ECO:0000313" key="13">
    <source>
        <dbReference type="Proteomes" id="UP000663832"/>
    </source>
</evidence>
<dbReference type="SUPFAM" id="SSF57716">
    <property type="entry name" value="Glucocorticoid receptor-like (DNA-binding domain)"/>
    <property type="match status" value="1"/>
</dbReference>
<keyword evidence="3" id="KW-0862">Zinc</keyword>
<dbReference type="GO" id="GO:0008270">
    <property type="term" value="F:zinc ion binding"/>
    <property type="evidence" value="ECO:0007669"/>
    <property type="project" value="UniProtKB-KW"/>
</dbReference>
<evidence type="ECO:0000256" key="4">
    <source>
        <dbReference type="ARBA" id="ARBA00023015"/>
    </source>
</evidence>
<dbReference type="GO" id="GO:0000978">
    <property type="term" value="F:RNA polymerase II cis-regulatory region sequence-specific DNA binding"/>
    <property type="evidence" value="ECO:0007669"/>
    <property type="project" value="TreeGrafter"/>
</dbReference>
<evidence type="ECO:0000256" key="8">
    <source>
        <dbReference type="ARBA" id="ARBA00023242"/>
    </source>
</evidence>
<keyword evidence="4" id="KW-0805">Transcription regulation</keyword>
<evidence type="ECO:0000259" key="9">
    <source>
        <dbReference type="PROSITE" id="PS51030"/>
    </source>
</evidence>
<evidence type="ECO:0000313" key="11">
    <source>
        <dbReference type="EMBL" id="CAF1394511.1"/>
    </source>
</evidence>
<feature type="domain" description="Nuclear receptor" evidence="9">
    <location>
        <begin position="26"/>
        <end position="103"/>
    </location>
</feature>
<keyword evidence="7" id="KW-0675">Receptor</keyword>
<dbReference type="GO" id="GO:0004879">
    <property type="term" value="F:nuclear receptor activity"/>
    <property type="evidence" value="ECO:0007669"/>
    <property type="project" value="TreeGrafter"/>
</dbReference>
<evidence type="ECO:0000313" key="10">
    <source>
        <dbReference type="EMBL" id="CAF0862803.1"/>
    </source>
</evidence>
<evidence type="ECO:0000256" key="3">
    <source>
        <dbReference type="ARBA" id="ARBA00022833"/>
    </source>
</evidence>
<keyword evidence="1" id="KW-0479">Metal-binding</keyword>
<accession>A0A813WZH7</accession>
<name>A0A813WZH7_9BILA</name>
<dbReference type="GO" id="GO:0000122">
    <property type="term" value="P:negative regulation of transcription by RNA polymerase II"/>
    <property type="evidence" value="ECO:0007669"/>
    <property type="project" value="TreeGrafter"/>
</dbReference>
<dbReference type="EMBL" id="CAJNOM010000369">
    <property type="protein sequence ID" value="CAF1398145.1"/>
    <property type="molecule type" value="Genomic_DNA"/>
</dbReference>
<dbReference type="InterPro" id="IPR050234">
    <property type="entry name" value="Nuclear_hormone_rcpt_NR1"/>
</dbReference>
<keyword evidence="5" id="KW-0238">DNA-binding</keyword>
<evidence type="ECO:0000313" key="14">
    <source>
        <dbReference type="Proteomes" id="UP000663877"/>
    </source>
</evidence>
<dbReference type="InterPro" id="IPR001628">
    <property type="entry name" value="Znf_hrmn_rcpt"/>
</dbReference>
<keyword evidence="2" id="KW-0863">Zinc-finger</keyword>
<protein>
    <recommendedName>
        <fullName evidence="9">Nuclear receptor domain-containing protein</fullName>
    </recommendedName>
</protein>
<dbReference type="SMART" id="SM00399">
    <property type="entry name" value="ZnF_C4"/>
    <property type="match status" value="1"/>
</dbReference>
<dbReference type="AlphaFoldDB" id="A0A813WZH7"/>
<sequence>MKILINDSDKLTNSLTIITRRSKEPLDKCKVCEAPAIHSNFGVICCSPCKMFFKRNAELQQVRHFICGFGDKCEVNMNNRRICSSCRLTKCFASGMKIELIRGSRSKKNSKKRQKKNTITKFNLPTINDQSQKSSTFNLLQFDQSILTIEQWNILSYLFNCFDEQKQFSLINQFISEQNSLPYKFRFKCGSVRQLISLLTSKTQSLFEKNHDFYSLCTRDRSILLHRIMKYIAVINLSYIVQQTHIINYPSFNKILENLFGKTATLINKQAFTLINGFDVGFLKLALTIICFSTIDYVIYENISGANFISVKRIMEIQDLYIELTWRYLVYEYSEQKAIVHFSSFIRFIFAVHNAIILMQNEEVFTSMIDSTIEQIEKTLPICI</sequence>
<dbReference type="Proteomes" id="UP000663832">
    <property type="component" value="Unassembled WGS sequence"/>
</dbReference>
<dbReference type="Gene3D" id="3.30.50.10">
    <property type="entry name" value="Erythroid Transcription Factor GATA-1, subunit A"/>
    <property type="match status" value="1"/>
</dbReference>
<proteinExistence type="predicted"/>
<gene>
    <name evidence="10" type="ORF">BJG266_LOCUS8472</name>
    <name evidence="11" type="ORF">QVE165_LOCUS36401</name>
    <name evidence="12" type="ORF">QVE165_LOCUS36603</name>
</gene>
<dbReference type="PROSITE" id="PS00031">
    <property type="entry name" value="NUCLEAR_REC_DBD_1"/>
    <property type="match status" value="1"/>
</dbReference>
<evidence type="ECO:0000256" key="2">
    <source>
        <dbReference type="ARBA" id="ARBA00022771"/>
    </source>
</evidence>
<reference evidence="10" key="1">
    <citation type="submission" date="2021-02" db="EMBL/GenBank/DDBJ databases">
        <authorList>
            <person name="Nowell W R."/>
        </authorList>
    </citation>
    <scope>NUCLEOTIDE SEQUENCE</scope>
</reference>
<keyword evidence="6" id="KW-0804">Transcription</keyword>
<evidence type="ECO:0000256" key="1">
    <source>
        <dbReference type="ARBA" id="ARBA00022723"/>
    </source>
</evidence>
<evidence type="ECO:0000256" key="6">
    <source>
        <dbReference type="ARBA" id="ARBA00023163"/>
    </source>
</evidence>
<dbReference type="OrthoDB" id="5789759at2759"/>
<evidence type="ECO:0000256" key="7">
    <source>
        <dbReference type="ARBA" id="ARBA00023170"/>
    </source>
</evidence>
<comment type="caution">
    <text evidence="10">The sequence shown here is derived from an EMBL/GenBank/DDBJ whole genome shotgun (WGS) entry which is preliminary data.</text>
</comment>
<dbReference type="Proteomes" id="UP000663877">
    <property type="component" value="Unassembled WGS sequence"/>
</dbReference>
<dbReference type="GO" id="GO:0045944">
    <property type="term" value="P:positive regulation of transcription by RNA polymerase II"/>
    <property type="evidence" value="ECO:0007669"/>
    <property type="project" value="TreeGrafter"/>
</dbReference>
<dbReference type="Pfam" id="PF00105">
    <property type="entry name" value="zf-C4"/>
    <property type="match status" value="1"/>
</dbReference>